<reference evidence="1 3" key="1">
    <citation type="submission" date="2019-06" db="EMBL/GenBank/DDBJ databases">
        <title>Draft genome sequence of the filamentous fungus Phialemoniopsis curvata isolated from diesel fuel.</title>
        <authorList>
            <person name="Varaljay V.A."/>
            <person name="Lyon W.J."/>
            <person name="Crouch A.L."/>
            <person name="Drake C.E."/>
            <person name="Hollomon J.M."/>
            <person name="Nadeau L.J."/>
            <person name="Nunn H.S."/>
            <person name="Stevenson B.S."/>
            <person name="Bojanowski C.L."/>
            <person name="Crookes-Goodson W.J."/>
        </authorList>
    </citation>
    <scope>NUCLEOTIDE SEQUENCE [LARGE SCALE GENOMIC DNA]</scope>
    <source>
        <strain evidence="1 3">D216</strain>
    </source>
</reference>
<dbReference type="STRING" id="1093900.A0A507AJD5"/>
<sequence>MDTSSTSTVWETITPVTLTSTSLSTQVDTLLTTATASTTLFVQTKTVTATVTAAPILQKRGTEATLDITDLVIRTAPQEKRQVTVAALVQPTYATACSTLGAYASACSCIGVTATTITAETPTIVVTSTSTATGQATIGSVQTVTTTISQTITETASQTSIIAAAATVYPIPSLFKLKMVGAGQDGKYLASGNPVTVQSASTAYVFKLDGTKWIRSTDSLVANTGRNPTSSVYFDTVPATLTSAWNPLSCGISATTLEFTCTTPQQTSFQYCSLNKQFIIASSAILGCESVKLIAIKA</sequence>
<dbReference type="EMBL" id="SKBQ01000008">
    <property type="protein sequence ID" value="TPX07494.1"/>
    <property type="molecule type" value="Genomic_DNA"/>
</dbReference>
<proteinExistence type="predicted"/>
<accession>A0A507AJD5</accession>
<evidence type="ECO:0000313" key="3">
    <source>
        <dbReference type="Proteomes" id="UP000319257"/>
    </source>
</evidence>
<dbReference type="EMBL" id="SKBQ01000008">
    <property type="protein sequence ID" value="TPX07433.1"/>
    <property type="molecule type" value="Genomic_DNA"/>
</dbReference>
<name>A0A507AJD5_9PEZI</name>
<organism evidence="1 3">
    <name type="scientific">Thyridium curvatum</name>
    <dbReference type="NCBI Taxonomy" id="1093900"/>
    <lineage>
        <taxon>Eukaryota</taxon>
        <taxon>Fungi</taxon>
        <taxon>Dikarya</taxon>
        <taxon>Ascomycota</taxon>
        <taxon>Pezizomycotina</taxon>
        <taxon>Sordariomycetes</taxon>
        <taxon>Sordariomycetidae</taxon>
        <taxon>Thyridiales</taxon>
        <taxon>Thyridiaceae</taxon>
        <taxon>Thyridium</taxon>
    </lineage>
</organism>
<dbReference type="OrthoDB" id="5596743at2759"/>
<dbReference type="InParanoid" id="A0A507AJD5"/>
<protein>
    <submittedName>
        <fullName evidence="1">Uncharacterized protein</fullName>
    </submittedName>
</protein>
<evidence type="ECO:0000313" key="1">
    <source>
        <dbReference type="EMBL" id="TPX07433.1"/>
    </source>
</evidence>
<dbReference type="Proteomes" id="UP000319257">
    <property type="component" value="Unassembled WGS sequence"/>
</dbReference>
<dbReference type="RefSeq" id="XP_030989144.1">
    <property type="nucleotide sequence ID" value="XM_031136182.1"/>
</dbReference>
<gene>
    <name evidence="1" type="ORF">E0L32_002036</name>
    <name evidence="2" type="ORF">E0L32_002097</name>
</gene>
<evidence type="ECO:0000313" key="2">
    <source>
        <dbReference type="EMBL" id="TPX07494.1"/>
    </source>
</evidence>
<dbReference type="GeneID" id="41969483"/>
<dbReference type="AlphaFoldDB" id="A0A507AJD5"/>
<comment type="caution">
    <text evidence="1">The sequence shown here is derived from an EMBL/GenBank/DDBJ whole genome shotgun (WGS) entry which is preliminary data.</text>
</comment>
<keyword evidence="3" id="KW-1185">Reference proteome</keyword>